<organism evidence="1">
    <name type="scientific">Siphoviridae sp. ctTnV63</name>
    <dbReference type="NCBI Taxonomy" id="2825523"/>
    <lineage>
        <taxon>Viruses</taxon>
        <taxon>Duplodnaviria</taxon>
        <taxon>Heunggongvirae</taxon>
        <taxon>Uroviricota</taxon>
        <taxon>Caudoviricetes</taxon>
    </lineage>
</organism>
<protein>
    <submittedName>
        <fullName evidence="1">Uncharacterized protein</fullName>
    </submittedName>
</protein>
<reference evidence="1" key="1">
    <citation type="journal article" date="2021" name="Proc. Natl. Acad. Sci. U.S.A.">
        <title>A Catalog of Tens of Thousands of Viruses from Human Metagenomes Reveals Hidden Associations with Chronic Diseases.</title>
        <authorList>
            <person name="Tisza M.J."/>
            <person name="Buck C.B."/>
        </authorList>
    </citation>
    <scope>NUCLEOTIDE SEQUENCE</scope>
    <source>
        <strain evidence="1">CtTnV63</strain>
    </source>
</reference>
<name>A0A8S5NXE2_9CAUD</name>
<accession>A0A8S5NXE2</accession>
<dbReference type="EMBL" id="BK015264">
    <property type="protein sequence ID" value="DAD98635.1"/>
    <property type="molecule type" value="Genomic_DNA"/>
</dbReference>
<proteinExistence type="predicted"/>
<sequence length="76" mass="9153">MMSIIWLNDLYRDLDRERNIIDLNSNFCDERIWPKERGLRAKLKLVETDMIDQKMVQQLLDELGNQKKDKENVSTE</sequence>
<evidence type="ECO:0000313" key="1">
    <source>
        <dbReference type="EMBL" id="DAD98635.1"/>
    </source>
</evidence>